<organism evidence="1">
    <name type="scientific">Aphanomyces astaci</name>
    <name type="common">Crayfish plague agent</name>
    <dbReference type="NCBI Taxonomy" id="112090"/>
    <lineage>
        <taxon>Eukaryota</taxon>
        <taxon>Sar</taxon>
        <taxon>Stramenopiles</taxon>
        <taxon>Oomycota</taxon>
        <taxon>Saprolegniomycetes</taxon>
        <taxon>Saprolegniales</taxon>
        <taxon>Verrucalvaceae</taxon>
        <taxon>Aphanomyces</taxon>
    </lineage>
</organism>
<dbReference type="RefSeq" id="XP_009840964.1">
    <property type="nucleotide sequence ID" value="XM_009842662.1"/>
</dbReference>
<gene>
    <name evidence="1" type="ORF">H257_14776</name>
</gene>
<accession>W4FQ02</accession>
<protein>
    <submittedName>
        <fullName evidence="1">Uncharacterized protein</fullName>
    </submittedName>
</protein>
<dbReference type="GeneID" id="20816772"/>
<reference evidence="1" key="1">
    <citation type="submission" date="2013-12" db="EMBL/GenBank/DDBJ databases">
        <title>The Genome Sequence of Aphanomyces astaci APO3.</title>
        <authorList>
            <consortium name="The Broad Institute Genomics Platform"/>
            <person name="Russ C."/>
            <person name="Tyler B."/>
            <person name="van West P."/>
            <person name="Dieguez-Uribeondo J."/>
            <person name="Young S.K."/>
            <person name="Zeng Q."/>
            <person name="Gargeya S."/>
            <person name="Fitzgerald M."/>
            <person name="Abouelleil A."/>
            <person name="Alvarado L."/>
            <person name="Chapman S.B."/>
            <person name="Gainer-Dewar J."/>
            <person name="Goldberg J."/>
            <person name="Griggs A."/>
            <person name="Gujja S."/>
            <person name="Hansen M."/>
            <person name="Howarth C."/>
            <person name="Imamovic A."/>
            <person name="Ireland A."/>
            <person name="Larimer J."/>
            <person name="McCowan C."/>
            <person name="Murphy C."/>
            <person name="Pearson M."/>
            <person name="Poon T.W."/>
            <person name="Priest M."/>
            <person name="Roberts A."/>
            <person name="Saif S."/>
            <person name="Shea T."/>
            <person name="Sykes S."/>
            <person name="Wortman J."/>
            <person name="Nusbaum C."/>
            <person name="Birren B."/>
        </authorList>
    </citation>
    <scope>NUCLEOTIDE SEQUENCE [LARGE SCALE GENOMIC DNA]</scope>
    <source>
        <strain evidence="1">APO3</strain>
    </source>
</reference>
<evidence type="ECO:0000313" key="1">
    <source>
        <dbReference type="EMBL" id="ETV69540.1"/>
    </source>
</evidence>
<proteinExistence type="predicted"/>
<dbReference type="VEuPathDB" id="FungiDB:H257_14776"/>
<name>W4FQ02_APHAT</name>
<sequence>MTTELDAAIAFVAKARPKALTVGEKLDIIRLQAYFRKSGIKDVSNHVATILGRSNKTIQTVWSQVPGTQAVLTLVLDFVRAKWLTHSRVDARDAMELLCEHGHLDLLRAAQRRGTSLGLKSSPAGQDSRRTTNAMFTHDFFVDWFTDLLDEVESMNLHGVIFAMDNSKYHKGLPDGTPKATWKKAQLLDACQRLGLGVMARERVSRCDCGVHDPAETAKPDEALIDPLTFLKTGLPFPFWLDLPDLIYLPKSMTRTVIRVSKIYQDGDPSTINR</sequence>
<dbReference type="AlphaFoldDB" id="W4FQ02"/>
<dbReference type="OrthoDB" id="2266637at2759"/>
<dbReference type="EMBL" id="KI913175">
    <property type="protein sequence ID" value="ETV69540.1"/>
    <property type="molecule type" value="Genomic_DNA"/>
</dbReference>